<organism evidence="1 2">
    <name type="scientific">Mucilaginibacter robiniae</name>
    <dbReference type="NCBI Taxonomy" id="2728022"/>
    <lineage>
        <taxon>Bacteria</taxon>
        <taxon>Pseudomonadati</taxon>
        <taxon>Bacteroidota</taxon>
        <taxon>Sphingobacteriia</taxon>
        <taxon>Sphingobacteriales</taxon>
        <taxon>Sphingobacteriaceae</taxon>
        <taxon>Mucilaginibacter</taxon>
    </lineage>
</organism>
<dbReference type="EMBL" id="CP051682">
    <property type="protein sequence ID" value="QJD98247.1"/>
    <property type="molecule type" value="Genomic_DNA"/>
</dbReference>
<accession>A0A7L5E779</accession>
<reference evidence="1 2" key="1">
    <citation type="submission" date="2020-04" db="EMBL/GenBank/DDBJ databases">
        <title>Genome sequencing of novel species.</title>
        <authorList>
            <person name="Heo J."/>
            <person name="Kim S.-J."/>
            <person name="Kim J.-S."/>
            <person name="Hong S.-B."/>
            <person name="Kwon S.-W."/>
        </authorList>
    </citation>
    <scope>NUCLEOTIDE SEQUENCE [LARGE SCALE GENOMIC DNA]</scope>
    <source>
        <strain evidence="1 2">F39-2</strain>
    </source>
</reference>
<name>A0A7L5E779_9SPHI</name>
<dbReference type="KEGG" id="mrob:HH214_21380"/>
<proteinExistence type="predicted"/>
<dbReference type="Proteomes" id="UP000503278">
    <property type="component" value="Chromosome"/>
</dbReference>
<evidence type="ECO:0000313" key="1">
    <source>
        <dbReference type="EMBL" id="QJD98247.1"/>
    </source>
</evidence>
<keyword evidence="2" id="KW-1185">Reference proteome</keyword>
<evidence type="ECO:0008006" key="3">
    <source>
        <dbReference type="Google" id="ProtNLM"/>
    </source>
</evidence>
<evidence type="ECO:0000313" key="2">
    <source>
        <dbReference type="Proteomes" id="UP000503278"/>
    </source>
</evidence>
<protein>
    <recommendedName>
        <fullName evidence="3">Transcriptional regulator</fullName>
    </recommendedName>
</protein>
<sequence length="96" mass="11280">MAFYGKARFDVRLLPTHQSLYLALFFLWRQSGSADLFTISRRELMPLARLQSVATYHKCIRELKAFGYIEYQPTYNYYKGSQVSLLLGEERCVDVE</sequence>
<gene>
    <name evidence="1" type="ORF">HH214_21380</name>
</gene>
<dbReference type="RefSeq" id="WP_169610989.1">
    <property type="nucleotide sequence ID" value="NZ_CP051682.1"/>
</dbReference>
<dbReference type="AlphaFoldDB" id="A0A7L5E779"/>